<dbReference type="InterPro" id="IPR011010">
    <property type="entry name" value="DNA_brk_join_enz"/>
</dbReference>
<dbReference type="InterPro" id="IPR028259">
    <property type="entry name" value="AP2-like_int_N"/>
</dbReference>
<keyword evidence="8" id="KW-1179">Viral genome integration</keyword>
<evidence type="ECO:0000256" key="4">
    <source>
        <dbReference type="ARBA" id="ARBA00022801"/>
    </source>
</evidence>
<evidence type="ECO:0000256" key="5">
    <source>
        <dbReference type="ARBA" id="ARBA00022908"/>
    </source>
</evidence>
<keyword evidence="6 9" id="KW-0238">DNA-binding</keyword>
<feature type="domain" description="Core-binding (CB)" evidence="11">
    <location>
        <begin position="53"/>
        <end position="143"/>
    </location>
</feature>
<dbReference type="Pfam" id="PF00589">
    <property type="entry name" value="Phage_integrase"/>
    <property type="match status" value="1"/>
</dbReference>
<dbReference type="Gene3D" id="1.10.443.10">
    <property type="entry name" value="Intergrase catalytic core"/>
    <property type="match status" value="1"/>
</dbReference>
<protein>
    <recommendedName>
        <fullName evidence="2">Integrase</fullName>
    </recommendedName>
</protein>
<keyword evidence="8" id="KW-1160">Virus entry into host cell</keyword>
<evidence type="ECO:0000256" key="3">
    <source>
        <dbReference type="ARBA" id="ARBA00022679"/>
    </source>
</evidence>
<reference evidence="12" key="1">
    <citation type="submission" date="2017-06" db="EMBL/GenBank/DDBJ databases">
        <title>Novel phages from South African skin metaviromes.</title>
        <authorList>
            <person name="van Zyl L.J."/>
            <person name="Abrahams Y."/>
            <person name="Stander E.A."/>
            <person name="Kirby B.M."/>
            <person name="Clavaud C."/>
            <person name="Farcet C."/>
            <person name="Breton L."/>
            <person name="Trindade M.I."/>
        </authorList>
    </citation>
    <scope>NUCLEOTIDE SEQUENCE</scope>
</reference>
<keyword evidence="5" id="KW-0229">DNA integration</keyword>
<name>A0A2H4JGN1_9CAUD</name>
<gene>
    <name evidence="12" type="ORF">7F12_32</name>
</gene>
<comment type="similarity">
    <text evidence="1">Belongs to the 'phage' integrase family.</text>
</comment>
<dbReference type="InterPro" id="IPR010998">
    <property type="entry name" value="Integrase_recombinase_N"/>
</dbReference>
<dbReference type="PROSITE" id="PS51900">
    <property type="entry name" value="CB"/>
    <property type="match status" value="1"/>
</dbReference>
<evidence type="ECO:0000256" key="1">
    <source>
        <dbReference type="ARBA" id="ARBA00008857"/>
    </source>
</evidence>
<evidence type="ECO:0000313" key="12">
    <source>
        <dbReference type="EMBL" id="ASN72356.1"/>
    </source>
</evidence>
<dbReference type="GO" id="GO:0044826">
    <property type="term" value="P:viral genome integration into host DNA"/>
    <property type="evidence" value="ECO:0007669"/>
    <property type="project" value="UniProtKB-KW"/>
</dbReference>
<dbReference type="GO" id="GO:0075713">
    <property type="term" value="P:establishment of integrated proviral latency"/>
    <property type="evidence" value="ECO:0007669"/>
    <property type="project" value="UniProtKB-KW"/>
</dbReference>
<accession>A0A2H4JGN1</accession>
<dbReference type="PANTHER" id="PTHR30349">
    <property type="entry name" value="PHAGE INTEGRASE-RELATED"/>
    <property type="match status" value="1"/>
</dbReference>
<dbReference type="PANTHER" id="PTHR30349:SF64">
    <property type="entry name" value="PROPHAGE INTEGRASE INTD-RELATED"/>
    <property type="match status" value="1"/>
</dbReference>
<evidence type="ECO:0000256" key="8">
    <source>
        <dbReference type="ARBA" id="ARBA00023195"/>
    </source>
</evidence>
<feature type="domain" description="Tyr recombinase" evidence="10">
    <location>
        <begin position="167"/>
        <end position="344"/>
    </location>
</feature>
<dbReference type="GO" id="GO:0016740">
    <property type="term" value="F:transferase activity"/>
    <property type="evidence" value="ECO:0007669"/>
    <property type="project" value="UniProtKB-KW"/>
</dbReference>
<dbReference type="PROSITE" id="PS51898">
    <property type="entry name" value="TYR_RECOMBINASE"/>
    <property type="match status" value="1"/>
</dbReference>
<dbReference type="CDD" id="cd01189">
    <property type="entry name" value="INT_ICEBs1_C_like"/>
    <property type="match status" value="1"/>
</dbReference>
<organism evidence="12">
    <name type="scientific">uncultured Caudovirales phage</name>
    <dbReference type="NCBI Taxonomy" id="2100421"/>
    <lineage>
        <taxon>Viruses</taxon>
        <taxon>Duplodnaviria</taxon>
        <taxon>Heunggongvirae</taxon>
        <taxon>Uroviricota</taxon>
        <taxon>Caudoviricetes</taxon>
        <taxon>Peduoviridae</taxon>
        <taxon>Maltschvirus</taxon>
        <taxon>Maltschvirus maltsch</taxon>
    </lineage>
</organism>
<dbReference type="GO" id="GO:0003677">
    <property type="term" value="F:DNA binding"/>
    <property type="evidence" value="ECO:0007669"/>
    <property type="project" value="UniProtKB-UniRule"/>
</dbReference>
<dbReference type="GO" id="GO:0016787">
    <property type="term" value="F:hydrolase activity"/>
    <property type="evidence" value="ECO:0007669"/>
    <property type="project" value="UniProtKB-KW"/>
</dbReference>
<keyword evidence="4" id="KW-0378">Hydrolase</keyword>
<dbReference type="InterPro" id="IPR002104">
    <property type="entry name" value="Integrase_catalytic"/>
</dbReference>
<evidence type="ECO:0000259" key="10">
    <source>
        <dbReference type="PROSITE" id="PS51898"/>
    </source>
</evidence>
<dbReference type="InterPro" id="IPR013762">
    <property type="entry name" value="Integrase-like_cat_sf"/>
</dbReference>
<dbReference type="InterPro" id="IPR044068">
    <property type="entry name" value="CB"/>
</dbReference>
<evidence type="ECO:0000256" key="6">
    <source>
        <dbReference type="ARBA" id="ARBA00023125"/>
    </source>
</evidence>
<keyword evidence="7" id="KW-0233">DNA recombination</keyword>
<evidence type="ECO:0000256" key="7">
    <source>
        <dbReference type="ARBA" id="ARBA00023172"/>
    </source>
</evidence>
<dbReference type="GO" id="GO:0015074">
    <property type="term" value="P:DNA integration"/>
    <property type="evidence" value="ECO:0007669"/>
    <property type="project" value="UniProtKB-KW"/>
</dbReference>
<dbReference type="InterPro" id="IPR050090">
    <property type="entry name" value="Tyrosine_recombinase_XerCD"/>
</dbReference>
<dbReference type="EMBL" id="MF417950">
    <property type="protein sequence ID" value="ASN72356.1"/>
    <property type="molecule type" value="Genomic_DNA"/>
</dbReference>
<keyword evidence="3" id="KW-0808">Transferase</keyword>
<dbReference type="Pfam" id="PF14657">
    <property type="entry name" value="Arm-DNA-bind_4"/>
    <property type="match status" value="1"/>
</dbReference>
<evidence type="ECO:0000259" key="11">
    <source>
        <dbReference type="PROSITE" id="PS51900"/>
    </source>
</evidence>
<evidence type="ECO:0000256" key="2">
    <source>
        <dbReference type="ARBA" id="ARBA00016082"/>
    </source>
</evidence>
<dbReference type="SUPFAM" id="SSF56349">
    <property type="entry name" value="DNA breaking-rejoining enzymes"/>
    <property type="match status" value="1"/>
</dbReference>
<dbReference type="GO" id="GO:0006310">
    <property type="term" value="P:DNA recombination"/>
    <property type="evidence" value="ECO:0007669"/>
    <property type="project" value="UniProtKB-KW"/>
</dbReference>
<dbReference type="Gene3D" id="1.10.150.130">
    <property type="match status" value="1"/>
</dbReference>
<evidence type="ECO:0000256" key="9">
    <source>
        <dbReference type="PROSITE-ProRule" id="PRU01248"/>
    </source>
</evidence>
<proteinExistence type="inferred from homology"/>
<sequence>MSVKKINSTWTYDFQYNGKRYRKRGFRTKRDASQAEKELYIDLSRGGQLADDITFIEYFERWIKVNKVDRVSQSTLNRYYSALNVFEEKFGSILIKDVSQLGYREMLKEYAEGQFIGGRKEGRTKESVKKLNNCFSQAFKDALNERLIYKDPTWNAPIYEKKAAMSEKQKYLSLKNYQLLKQTASTKSHLSYLAIYILIATGARFGEVQKLKRMDINKSKNTIHLRGTKTKSADRYVTITSKDMKHLIEVINSRPLHKDGYIFNTGVSLITNKAVTTAMRNILAKHELKSDYGLHSLRHTHASMLLGHGFSIQYVSKRLGHANIEITWRVYSHLLDEMKLQEDEMLDSKLSFF</sequence>